<dbReference type="PANTHER" id="PTHR14003:SF19">
    <property type="entry name" value="YY2 TRANSCRIPTION FACTOR"/>
    <property type="match status" value="1"/>
</dbReference>
<gene>
    <name evidence="10" type="ORF">M413DRAFT_438277</name>
</gene>
<evidence type="ECO:0000313" key="11">
    <source>
        <dbReference type="Proteomes" id="UP000053424"/>
    </source>
</evidence>
<sequence length="604" mass="65380">MDHEEHVLDLSDVVNDETIDDDPPQDVNTANPHDAMLSPLHDDYPASEGSPHHLGNPDSYSVEMLEREIASLLNQNASAASAALLSAAAQQRQANLDLGREGTECLDGGSDNITLGLSGLAAVLQAVHAHGMSARPEDPRDPHPAQEQKTTRTAPAFHSLTAAGTTEASSSNRRRKDGKSGSEGSDYLFSEREDTSEREDFANPEGGLGHSPSPLHQTEGTPVPSNELPSVTGVFSDINDILNQFSAQFEPDPPAHEHAHELSPADSSPVISHAQTTEPELIVAPPPPIPILAPSNRTGTSQPLASTSYSTSAAEVQRAKGGKKHQGREKGPSTHTCEEEHCQKSFTRRSDLARHRRIHTGERPFVCSHEGCGKTFIQRSALHVHSRVHTGEKPHCCEYPGCGKTFGDSSSLARHRRTHTGKRPYKCEDPSCEKTFTRRTTLTTHMRTHDPNWEPDPNVKYNFKGKKRKLMEDDDDDQELAESVRTISALFQAGGNSIMPSRAGATDEPLEARVASISAEIAAAIAQAQARGYDDDDDDDDEGESSGSGQEIGGDETIGPNTSGIRGVSEKDEDEDDDSDAFPAPLRGRKARELTTSGKKRKRK</sequence>
<dbReference type="FunFam" id="3.30.160.60:FF:000744">
    <property type="entry name" value="zinc finger E-box-binding homeobox 1"/>
    <property type="match status" value="1"/>
</dbReference>
<evidence type="ECO:0000256" key="6">
    <source>
        <dbReference type="ARBA" id="ARBA00023242"/>
    </source>
</evidence>
<reference evidence="10 11" key="1">
    <citation type="submission" date="2014-04" db="EMBL/GenBank/DDBJ databases">
        <authorList>
            <consortium name="DOE Joint Genome Institute"/>
            <person name="Kuo A."/>
            <person name="Gay G."/>
            <person name="Dore J."/>
            <person name="Kohler A."/>
            <person name="Nagy L.G."/>
            <person name="Floudas D."/>
            <person name="Copeland A."/>
            <person name="Barry K.W."/>
            <person name="Cichocki N."/>
            <person name="Veneault-Fourrey C."/>
            <person name="LaButti K."/>
            <person name="Lindquist E.A."/>
            <person name="Lipzen A."/>
            <person name="Lundell T."/>
            <person name="Morin E."/>
            <person name="Murat C."/>
            <person name="Sun H."/>
            <person name="Tunlid A."/>
            <person name="Henrissat B."/>
            <person name="Grigoriev I.V."/>
            <person name="Hibbett D.S."/>
            <person name="Martin F."/>
            <person name="Nordberg H.P."/>
            <person name="Cantor M.N."/>
            <person name="Hua S.X."/>
        </authorList>
    </citation>
    <scope>NUCLEOTIDE SEQUENCE [LARGE SCALE GENOMIC DNA]</scope>
    <source>
        <strain evidence="11">h7</strain>
    </source>
</reference>
<keyword evidence="4 7" id="KW-0863">Zinc-finger</keyword>
<evidence type="ECO:0000256" key="5">
    <source>
        <dbReference type="ARBA" id="ARBA00022833"/>
    </source>
</evidence>
<feature type="region of interest" description="Disordered" evidence="8">
    <location>
        <begin position="130"/>
        <end position="232"/>
    </location>
</feature>
<feature type="compositionally biased region" description="Basic and acidic residues" evidence="8">
    <location>
        <begin position="135"/>
        <end position="150"/>
    </location>
</feature>
<feature type="compositionally biased region" description="Polar residues" evidence="8">
    <location>
        <begin position="265"/>
        <end position="277"/>
    </location>
</feature>
<dbReference type="PANTHER" id="PTHR14003">
    <property type="entry name" value="TRANSCRIPTIONAL REPRESSOR PROTEIN YY"/>
    <property type="match status" value="1"/>
</dbReference>
<dbReference type="Proteomes" id="UP000053424">
    <property type="component" value="Unassembled WGS sequence"/>
</dbReference>
<dbReference type="OrthoDB" id="654211at2759"/>
<keyword evidence="3" id="KW-0677">Repeat</keyword>
<dbReference type="AlphaFoldDB" id="A0A0C3CZ79"/>
<dbReference type="Gene3D" id="3.30.160.60">
    <property type="entry name" value="Classic Zinc Finger"/>
    <property type="match status" value="4"/>
</dbReference>
<dbReference type="FunFam" id="3.30.160.60:FF:001498">
    <property type="entry name" value="Zinc finger protein 404"/>
    <property type="match status" value="1"/>
</dbReference>
<dbReference type="HOGENOM" id="CLU_030423_0_0_1"/>
<dbReference type="SMART" id="SM00355">
    <property type="entry name" value="ZnF_C2H2"/>
    <property type="match status" value="4"/>
</dbReference>
<feature type="domain" description="C2H2-type" evidence="9">
    <location>
        <begin position="425"/>
        <end position="454"/>
    </location>
</feature>
<dbReference type="GO" id="GO:0000785">
    <property type="term" value="C:chromatin"/>
    <property type="evidence" value="ECO:0007669"/>
    <property type="project" value="TreeGrafter"/>
</dbReference>
<feature type="compositionally biased region" description="Polar residues" evidence="8">
    <location>
        <begin position="295"/>
        <end position="314"/>
    </location>
</feature>
<dbReference type="STRING" id="686832.A0A0C3CZ79"/>
<dbReference type="InterPro" id="IPR036236">
    <property type="entry name" value="Znf_C2H2_sf"/>
</dbReference>
<evidence type="ECO:0000256" key="8">
    <source>
        <dbReference type="SAM" id="MobiDB-lite"/>
    </source>
</evidence>
<evidence type="ECO:0000256" key="2">
    <source>
        <dbReference type="ARBA" id="ARBA00022723"/>
    </source>
</evidence>
<keyword evidence="6" id="KW-0539">Nucleus</keyword>
<feature type="compositionally biased region" description="Polar residues" evidence="8">
    <location>
        <begin position="214"/>
        <end position="229"/>
    </location>
</feature>
<feature type="region of interest" description="Disordered" evidence="8">
    <location>
        <begin position="1"/>
        <end position="59"/>
    </location>
</feature>
<feature type="compositionally biased region" description="Basic and acidic residues" evidence="8">
    <location>
        <begin position="328"/>
        <end position="340"/>
    </location>
</feature>
<feature type="domain" description="C2H2-type" evidence="9">
    <location>
        <begin position="365"/>
        <end position="394"/>
    </location>
</feature>
<keyword evidence="11" id="KW-1185">Reference proteome</keyword>
<dbReference type="PROSITE" id="PS00028">
    <property type="entry name" value="ZINC_FINGER_C2H2_1"/>
    <property type="match status" value="4"/>
</dbReference>
<dbReference type="FunFam" id="3.30.160.60:FF:000125">
    <property type="entry name" value="Putative zinc finger protein 143"/>
    <property type="match status" value="1"/>
</dbReference>
<feature type="compositionally biased region" description="Acidic residues" evidence="8">
    <location>
        <begin position="14"/>
        <end position="24"/>
    </location>
</feature>
<dbReference type="GO" id="GO:0000978">
    <property type="term" value="F:RNA polymerase II cis-regulatory region sequence-specific DNA binding"/>
    <property type="evidence" value="ECO:0007669"/>
    <property type="project" value="TreeGrafter"/>
</dbReference>
<dbReference type="PROSITE" id="PS50157">
    <property type="entry name" value="ZINC_FINGER_C2H2_2"/>
    <property type="match status" value="4"/>
</dbReference>
<evidence type="ECO:0000259" key="9">
    <source>
        <dbReference type="PROSITE" id="PS50157"/>
    </source>
</evidence>
<feature type="compositionally biased region" description="Polar residues" evidence="8">
    <location>
        <begin position="162"/>
        <end position="171"/>
    </location>
</feature>
<dbReference type="GO" id="GO:0031519">
    <property type="term" value="C:PcG protein complex"/>
    <property type="evidence" value="ECO:0007669"/>
    <property type="project" value="TreeGrafter"/>
</dbReference>
<keyword evidence="2" id="KW-0479">Metal-binding</keyword>
<accession>A0A0C3CZ79</accession>
<feature type="domain" description="C2H2-type" evidence="9">
    <location>
        <begin position="395"/>
        <end position="424"/>
    </location>
</feature>
<feature type="compositionally biased region" description="Acidic residues" evidence="8">
    <location>
        <begin position="571"/>
        <end position="580"/>
    </location>
</feature>
<feature type="region of interest" description="Disordered" evidence="8">
    <location>
        <begin position="249"/>
        <end position="340"/>
    </location>
</feature>
<dbReference type="InterPro" id="IPR013087">
    <property type="entry name" value="Znf_C2H2_type"/>
</dbReference>
<dbReference type="GO" id="GO:0005667">
    <property type="term" value="C:transcription regulator complex"/>
    <property type="evidence" value="ECO:0007669"/>
    <property type="project" value="TreeGrafter"/>
</dbReference>
<protein>
    <recommendedName>
        <fullName evidence="9">C2H2-type domain-containing protein</fullName>
    </recommendedName>
</protein>
<reference evidence="11" key="2">
    <citation type="submission" date="2015-01" db="EMBL/GenBank/DDBJ databases">
        <title>Evolutionary Origins and Diversification of the Mycorrhizal Mutualists.</title>
        <authorList>
            <consortium name="DOE Joint Genome Institute"/>
            <consortium name="Mycorrhizal Genomics Consortium"/>
            <person name="Kohler A."/>
            <person name="Kuo A."/>
            <person name="Nagy L.G."/>
            <person name="Floudas D."/>
            <person name="Copeland A."/>
            <person name="Barry K.W."/>
            <person name="Cichocki N."/>
            <person name="Veneault-Fourrey C."/>
            <person name="LaButti K."/>
            <person name="Lindquist E.A."/>
            <person name="Lipzen A."/>
            <person name="Lundell T."/>
            <person name="Morin E."/>
            <person name="Murat C."/>
            <person name="Riley R."/>
            <person name="Ohm R."/>
            <person name="Sun H."/>
            <person name="Tunlid A."/>
            <person name="Henrissat B."/>
            <person name="Grigoriev I.V."/>
            <person name="Hibbett D.S."/>
            <person name="Martin F."/>
        </authorList>
    </citation>
    <scope>NUCLEOTIDE SEQUENCE [LARGE SCALE GENOMIC DNA]</scope>
    <source>
        <strain evidence="11">h7</strain>
    </source>
</reference>
<feature type="domain" description="C2H2-type" evidence="9">
    <location>
        <begin position="335"/>
        <end position="364"/>
    </location>
</feature>
<dbReference type="GO" id="GO:0000981">
    <property type="term" value="F:DNA-binding transcription factor activity, RNA polymerase II-specific"/>
    <property type="evidence" value="ECO:0007669"/>
    <property type="project" value="UniProtKB-ARBA"/>
</dbReference>
<dbReference type="Pfam" id="PF00096">
    <property type="entry name" value="zf-C2H2"/>
    <property type="match status" value="4"/>
</dbReference>
<proteinExistence type="predicted"/>
<organism evidence="10 11">
    <name type="scientific">Hebeloma cylindrosporum</name>
    <dbReference type="NCBI Taxonomy" id="76867"/>
    <lineage>
        <taxon>Eukaryota</taxon>
        <taxon>Fungi</taxon>
        <taxon>Dikarya</taxon>
        <taxon>Basidiomycota</taxon>
        <taxon>Agaricomycotina</taxon>
        <taxon>Agaricomycetes</taxon>
        <taxon>Agaricomycetidae</taxon>
        <taxon>Agaricales</taxon>
        <taxon>Agaricineae</taxon>
        <taxon>Hymenogastraceae</taxon>
        <taxon>Hebeloma</taxon>
    </lineage>
</organism>
<evidence type="ECO:0000256" key="4">
    <source>
        <dbReference type="ARBA" id="ARBA00022771"/>
    </source>
</evidence>
<evidence type="ECO:0000256" key="3">
    <source>
        <dbReference type="ARBA" id="ARBA00022737"/>
    </source>
</evidence>
<keyword evidence="5" id="KW-0862">Zinc</keyword>
<dbReference type="FunFam" id="3.30.160.60:FF:000690">
    <property type="entry name" value="Zinc finger protein 354C"/>
    <property type="match status" value="1"/>
</dbReference>
<comment type="subcellular location">
    <subcellularLocation>
        <location evidence="1">Nucleus</location>
    </subcellularLocation>
</comment>
<feature type="compositionally biased region" description="Basic and acidic residues" evidence="8">
    <location>
        <begin position="189"/>
        <end position="201"/>
    </location>
</feature>
<evidence type="ECO:0000313" key="10">
    <source>
        <dbReference type="EMBL" id="KIM49116.1"/>
    </source>
</evidence>
<feature type="compositionally biased region" description="Acidic residues" evidence="8">
    <location>
        <begin position="534"/>
        <end position="544"/>
    </location>
</feature>
<feature type="compositionally biased region" description="Basic and acidic residues" evidence="8">
    <location>
        <begin position="253"/>
        <end position="263"/>
    </location>
</feature>
<evidence type="ECO:0000256" key="1">
    <source>
        <dbReference type="ARBA" id="ARBA00004123"/>
    </source>
</evidence>
<dbReference type="GO" id="GO:0008270">
    <property type="term" value="F:zinc ion binding"/>
    <property type="evidence" value="ECO:0007669"/>
    <property type="project" value="UniProtKB-KW"/>
</dbReference>
<dbReference type="SUPFAM" id="SSF57667">
    <property type="entry name" value="beta-beta-alpha zinc fingers"/>
    <property type="match status" value="2"/>
</dbReference>
<dbReference type="EMBL" id="KN831768">
    <property type="protein sequence ID" value="KIM49116.1"/>
    <property type="molecule type" value="Genomic_DNA"/>
</dbReference>
<name>A0A0C3CZ79_HEBCY</name>
<evidence type="ECO:0000256" key="7">
    <source>
        <dbReference type="PROSITE-ProRule" id="PRU00042"/>
    </source>
</evidence>
<feature type="region of interest" description="Disordered" evidence="8">
    <location>
        <begin position="528"/>
        <end position="604"/>
    </location>
</feature>